<evidence type="ECO:0000313" key="1">
    <source>
        <dbReference type="EMBL" id="API59539.1"/>
    </source>
</evidence>
<dbReference type="EMBL" id="CP018221">
    <property type="protein sequence ID" value="API59539.1"/>
    <property type="molecule type" value="Genomic_DNA"/>
</dbReference>
<dbReference type="Proteomes" id="UP000182063">
    <property type="component" value="Chromosome"/>
</dbReference>
<keyword evidence="2" id="KW-1185">Reference proteome</keyword>
<evidence type="ECO:0000313" key="2">
    <source>
        <dbReference type="Proteomes" id="UP000182063"/>
    </source>
</evidence>
<proteinExistence type="predicted"/>
<dbReference type="AlphaFoldDB" id="A0A1L3ZVD4"/>
<dbReference type="STRING" id="1921510.BSL82_09620"/>
<accession>A0A1L3ZVD4</accession>
<sequence>MTPIGELFQYVIARAERMMEFQEYLATFATAAERKATIMEANYAGWLSDEDAMLLIQSMMLETA</sequence>
<organism evidence="1 2">
    <name type="scientific">Tardibacter chloracetimidivorans</name>
    <dbReference type="NCBI Taxonomy" id="1921510"/>
    <lineage>
        <taxon>Bacteria</taxon>
        <taxon>Pseudomonadati</taxon>
        <taxon>Pseudomonadota</taxon>
        <taxon>Alphaproteobacteria</taxon>
        <taxon>Sphingomonadales</taxon>
        <taxon>Sphingomonadaceae</taxon>
        <taxon>Tardibacter</taxon>
    </lineage>
</organism>
<dbReference type="KEGG" id="sphj:BSL82_09620"/>
<dbReference type="RefSeq" id="WP_072597162.1">
    <property type="nucleotide sequence ID" value="NZ_CP018221.1"/>
</dbReference>
<reference evidence="2" key="1">
    <citation type="submission" date="2016-11" db="EMBL/GenBank/DDBJ databases">
        <title>Complete Genome Sequence of alachlor-degrading Sphingomonas sp. strain JJ-A5.</title>
        <authorList>
            <person name="Lee H."/>
            <person name="Ka J.-O."/>
        </authorList>
    </citation>
    <scope>NUCLEOTIDE SEQUENCE [LARGE SCALE GENOMIC DNA]</scope>
    <source>
        <strain evidence="2">JJ-A5</strain>
    </source>
</reference>
<protein>
    <submittedName>
        <fullName evidence="1">Uncharacterized protein</fullName>
    </submittedName>
</protein>
<gene>
    <name evidence="1" type="ORF">BSL82_09620</name>
</gene>
<name>A0A1L3ZVD4_9SPHN</name>